<dbReference type="SUPFAM" id="SSF51126">
    <property type="entry name" value="Pectin lyase-like"/>
    <property type="match status" value="2"/>
</dbReference>
<dbReference type="PANTHER" id="PTHR22990:SF15">
    <property type="entry name" value="F-BOX ONLY PROTEIN 10"/>
    <property type="match status" value="1"/>
</dbReference>
<evidence type="ECO:0000256" key="1">
    <source>
        <dbReference type="ARBA" id="ARBA00022737"/>
    </source>
</evidence>
<dbReference type="AlphaFoldDB" id="H5STZ7"/>
<name>H5STZ7_ACEAU</name>
<evidence type="ECO:0000313" key="3">
    <source>
        <dbReference type="EMBL" id="BAL59997.1"/>
    </source>
</evidence>
<feature type="domain" description="Right handed beta helix" evidence="2">
    <location>
        <begin position="45"/>
        <end position="161"/>
    </location>
</feature>
<feature type="domain" description="Right handed beta helix" evidence="2">
    <location>
        <begin position="256"/>
        <end position="396"/>
    </location>
</feature>
<accession>H5STZ7</accession>
<dbReference type="SMART" id="SM00710">
    <property type="entry name" value="PbH1"/>
    <property type="match status" value="9"/>
</dbReference>
<dbReference type="InterPro" id="IPR051550">
    <property type="entry name" value="SCF-Subunits/Alg-Epimerases"/>
</dbReference>
<dbReference type="EMBL" id="AP011803">
    <property type="protein sequence ID" value="BAL59997.1"/>
    <property type="molecule type" value="Genomic_DNA"/>
</dbReference>
<sequence>MCLAAGTFTENLTITKNLSLRGAARDQTILQGAVRVELDRPIQVALTNLTVTGSRFGAGVRIGGQAIVTLDDAAVTESFMGVLAVGSARATITNAQISHNQYDGVRGEGSALLTAQNTRIVENGLDGVVVRDSAELKLGESIIENNKRCGLRVFAGKVSGTPNAMRGNGADLCGFAPATLRTPLVAQTDKTQITVPTDFQNLQEALDAVAPGGTVLLQNGTYETGLTIWKPVTLRGPATLKALPNRQLVLSVTAEAQSVIIEEITISQSRGDGLLLYGQTTLRNAQILDHADDGVEIAGAAVVQFVKSSISGNGDDGLFLSEKAQLILTDSTVSGNGGDGIEARDSTAVKLQNSQISHNKLRGLDVRIAAQLELSNSRIVGNKSDGLVLRDSAQAQLDAAQILSNGANGFVATDKAQATLTNSAISGNGSNGMEASGAATVEIRRSALENNGTAETCARADTLCTGLVMIGTAQVRLGDSAVRANADWGIMAWLRRCGAPFDFFTGQVAFEGTNTIANNNKSSNHKGNPGTHPFANLPDGQVCLP</sequence>
<dbReference type="InterPro" id="IPR039448">
    <property type="entry name" value="Beta_helix"/>
</dbReference>
<reference evidence="3" key="1">
    <citation type="journal article" date="2005" name="Environ. Microbiol.">
        <title>Genetic and functional properties of uncultivated thermophilic crenarchaeotes from a subsurface gold mine as revealed by analysis of genome fragments.</title>
        <authorList>
            <person name="Nunoura T."/>
            <person name="Hirayama H."/>
            <person name="Takami H."/>
            <person name="Oida H."/>
            <person name="Nishi S."/>
            <person name="Shimamura S."/>
            <person name="Suzuki Y."/>
            <person name="Inagaki F."/>
            <person name="Takai K."/>
            <person name="Nealson K.H."/>
            <person name="Horikoshi K."/>
        </authorList>
    </citation>
    <scope>NUCLEOTIDE SEQUENCE</scope>
</reference>
<dbReference type="InterPro" id="IPR006626">
    <property type="entry name" value="PbH1"/>
</dbReference>
<keyword evidence="1" id="KW-0677">Repeat</keyword>
<protein>
    <submittedName>
        <fullName evidence="3">Hypothetical conserved protein</fullName>
    </submittedName>
</protein>
<dbReference type="PANTHER" id="PTHR22990">
    <property type="entry name" value="F-BOX ONLY PROTEIN"/>
    <property type="match status" value="1"/>
</dbReference>
<dbReference type="InterPro" id="IPR011050">
    <property type="entry name" value="Pectin_lyase_fold/virulence"/>
</dbReference>
<dbReference type="Gene3D" id="2.160.20.10">
    <property type="entry name" value="Single-stranded right-handed beta-helix, Pectin lyase-like"/>
    <property type="match status" value="2"/>
</dbReference>
<evidence type="ECO:0000259" key="2">
    <source>
        <dbReference type="Pfam" id="PF13229"/>
    </source>
</evidence>
<reference evidence="3" key="2">
    <citation type="journal article" date="2012" name="PLoS ONE">
        <title>A Deeply Branching Thermophilic Bacterium with an Ancient Acetyl-CoA Pathway Dominates a Subsurface Ecosystem.</title>
        <authorList>
            <person name="Takami H."/>
            <person name="Noguchi H."/>
            <person name="Takaki Y."/>
            <person name="Uchiyama I."/>
            <person name="Toyoda A."/>
            <person name="Nishi S."/>
            <person name="Chee G.-J."/>
            <person name="Arai W."/>
            <person name="Nunoura T."/>
            <person name="Itoh T."/>
            <person name="Hattori M."/>
            <person name="Takai K."/>
        </authorList>
    </citation>
    <scope>NUCLEOTIDE SEQUENCE</scope>
</reference>
<dbReference type="InterPro" id="IPR012334">
    <property type="entry name" value="Pectin_lyas_fold"/>
</dbReference>
<proteinExistence type="predicted"/>
<gene>
    <name evidence="3" type="ORF">HGMM_OP4C633</name>
</gene>
<organism evidence="3">
    <name type="scientific">Acetithermum autotrophicum</name>
    <dbReference type="NCBI Taxonomy" id="1446466"/>
    <lineage>
        <taxon>Bacteria</taxon>
        <taxon>Candidatus Bipolaricaulota</taxon>
        <taxon>Candidatus Acetithermum</taxon>
    </lineage>
</organism>
<dbReference type="Pfam" id="PF13229">
    <property type="entry name" value="Beta_helix"/>
    <property type="match status" value="2"/>
</dbReference>